<organism evidence="1 2">
    <name type="scientific">Digitaria exilis</name>
    <dbReference type="NCBI Taxonomy" id="1010633"/>
    <lineage>
        <taxon>Eukaryota</taxon>
        <taxon>Viridiplantae</taxon>
        <taxon>Streptophyta</taxon>
        <taxon>Embryophyta</taxon>
        <taxon>Tracheophyta</taxon>
        <taxon>Spermatophyta</taxon>
        <taxon>Magnoliopsida</taxon>
        <taxon>Liliopsida</taxon>
        <taxon>Poales</taxon>
        <taxon>Poaceae</taxon>
        <taxon>PACMAD clade</taxon>
        <taxon>Panicoideae</taxon>
        <taxon>Panicodae</taxon>
        <taxon>Paniceae</taxon>
        <taxon>Anthephorinae</taxon>
        <taxon>Digitaria</taxon>
    </lineage>
</organism>
<keyword evidence="2" id="KW-1185">Reference proteome</keyword>
<dbReference type="EMBL" id="JACEFO010001732">
    <property type="protein sequence ID" value="KAF8715550.1"/>
    <property type="molecule type" value="Genomic_DNA"/>
</dbReference>
<dbReference type="Proteomes" id="UP000636709">
    <property type="component" value="Unassembled WGS sequence"/>
</dbReference>
<dbReference type="AlphaFoldDB" id="A0A835EWR8"/>
<evidence type="ECO:0000313" key="1">
    <source>
        <dbReference type="EMBL" id="KAF8715550.1"/>
    </source>
</evidence>
<name>A0A835EWR8_9POAL</name>
<sequence length="82" mass="9323">MLELLKSLERKTKVPSIGRISSCLKLLEHVMQVPHNLQVPHEEVHERVSSILKDYGFCPTGEGISIGNLYLLTLLLHRFNDS</sequence>
<accession>A0A835EWR8</accession>
<protein>
    <submittedName>
        <fullName evidence="1">Uncharacterized protein</fullName>
    </submittedName>
</protein>
<gene>
    <name evidence="1" type="ORF">HU200_027209</name>
</gene>
<reference evidence="1" key="1">
    <citation type="submission" date="2020-07" db="EMBL/GenBank/DDBJ databases">
        <title>Genome sequence and genetic diversity analysis of an under-domesticated orphan crop, white fonio (Digitaria exilis).</title>
        <authorList>
            <person name="Bennetzen J.L."/>
            <person name="Chen S."/>
            <person name="Ma X."/>
            <person name="Wang X."/>
            <person name="Yssel A.E.J."/>
            <person name="Chaluvadi S.R."/>
            <person name="Johnson M."/>
            <person name="Gangashetty P."/>
            <person name="Hamidou F."/>
            <person name="Sanogo M.D."/>
            <person name="Zwaenepoel A."/>
            <person name="Wallace J."/>
            <person name="Van De Peer Y."/>
            <person name="Van Deynze A."/>
        </authorList>
    </citation>
    <scope>NUCLEOTIDE SEQUENCE</scope>
    <source>
        <tissue evidence="1">Leaves</tissue>
    </source>
</reference>
<comment type="caution">
    <text evidence="1">The sequence shown here is derived from an EMBL/GenBank/DDBJ whole genome shotgun (WGS) entry which is preliminary data.</text>
</comment>
<proteinExistence type="predicted"/>
<evidence type="ECO:0000313" key="2">
    <source>
        <dbReference type="Proteomes" id="UP000636709"/>
    </source>
</evidence>